<comment type="caution">
    <text evidence="2">The sequence shown here is derived from an EMBL/GenBank/DDBJ whole genome shotgun (WGS) entry which is preliminary data.</text>
</comment>
<name>A0A645GCC1_9ZZZZ</name>
<accession>A0A645GCC1</accession>
<proteinExistence type="predicted"/>
<evidence type="ECO:0000313" key="2">
    <source>
        <dbReference type="EMBL" id="MPN23720.1"/>
    </source>
</evidence>
<protein>
    <submittedName>
        <fullName evidence="2">Uncharacterized protein</fullName>
    </submittedName>
</protein>
<dbReference type="EMBL" id="VSSQ01072315">
    <property type="protein sequence ID" value="MPN23720.1"/>
    <property type="molecule type" value="Genomic_DNA"/>
</dbReference>
<evidence type="ECO:0000256" key="1">
    <source>
        <dbReference type="SAM" id="MobiDB-lite"/>
    </source>
</evidence>
<feature type="region of interest" description="Disordered" evidence="1">
    <location>
        <begin position="1"/>
        <end position="60"/>
    </location>
</feature>
<feature type="compositionally biased region" description="Basic and acidic residues" evidence="1">
    <location>
        <begin position="33"/>
        <end position="46"/>
    </location>
</feature>
<dbReference type="AlphaFoldDB" id="A0A645GCC1"/>
<sequence>MAESVFQPAGADRNLFGKAQDPAFEPADQQRAGSDRQADSGKRVERQPLAQRFAHGEERDPHLLLAFENIQRQV</sequence>
<gene>
    <name evidence="2" type="ORF">SDC9_171113</name>
</gene>
<reference evidence="2" key="1">
    <citation type="submission" date="2019-08" db="EMBL/GenBank/DDBJ databases">
        <authorList>
            <person name="Kucharzyk K."/>
            <person name="Murdoch R.W."/>
            <person name="Higgins S."/>
            <person name="Loffler F."/>
        </authorList>
    </citation>
    <scope>NUCLEOTIDE SEQUENCE</scope>
</reference>
<organism evidence="2">
    <name type="scientific">bioreactor metagenome</name>
    <dbReference type="NCBI Taxonomy" id="1076179"/>
    <lineage>
        <taxon>unclassified sequences</taxon>
        <taxon>metagenomes</taxon>
        <taxon>ecological metagenomes</taxon>
    </lineage>
</organism>